<dbReference type="GO" id="GO:0006511">
    <property type="term" value="P:ubiquitin-dependent protein catabolic process"/>
    <property type="evidence" value="ECO:0007669"/>
    <property type="project" value="InterPro"/>
</dbReference>
<reference evidence="3" key="1">
    <citation type="submission" date="2021-02" db="EMBL/GenBank/DDBJ databases">
        <authorList>
            <person name="Nowell W R."/>
        </authorList>
    </citation>
    <scope>NUCLEOTIDE SEQUENCE</scope>
</reference>
<feature type="domain" description="Cullin family profile" evidence="2">
    <location>
        <begin position="1"/>
        <end position="71"/>
    </location>
</feature>
<dbReference type="SUPFAM" id="SSF75632">
    <property type="entry name" value="Cullin homology domain"/>
    <property type="match status" value="1"/>
</dbReference>
<organism evidence="3 4">
    <name type="scientific">Adineta ricciae</name>
    <name type="common">Rotifer</name>
    <dbReference type="NCBI Taxonomy" id="249248"/>
    <lineage>
        <taxon>Eukaryota</taxon>
        <taxon>Metazoa</taxon>
        <taxon>Spiralia</taxon>
        <taxon>Gnathifera</taxon>
        <taxon>Rotifera</taxon>
        <taxon>Eurotatoria</taxon>
        <taxon>Bdelloidea</taxon>
        <taxon>Adinetida</taxon>
        <taxon>Adinetidae</taxon>
        <taxon>Adineta</taxon>
    </lineage>
</organism>
<dbReference type="Pfam" id="PF26557">
    <property type="entry name" value="Cullin_AB"/>
    <property type="match status" value="1"/>
</dbReference>
<name>A0A816HAR8_ADIRI</name>
<evidence type="ECO:0000256" key="1">
    <source>
        <dbReference type="PROSITE-ProRule" id="PRU00330"/>
    </source>
</evidence>
<comment type="caution">
    <text evidence="3">The sequence shown here is derived from an EMBL/GenBank/DDBJ whole genome shotgun (WGS) entry which is preliminary data.</text>
</comment>
<dbReference type="InterPro" id="IPR045093">
    <property type="entry name" value="Cullin"/>
</dbReference>
<comment type="similarity">
    <text evidence="1">Belongs to the cullin family.</text>
</comment>
<dbReference type="SMART" id="SM00884">
    <property type="entry name" value="Cullin_Nedd8"/>
    <property type="match status" value="1"/>
</dbReference>
<dbReference type="GO" id="GO:0031625">
    <property type="term" value="F:ubiquitin protein ligase binding"/>
    <property type="evidence" value="ECO:0007669"/>
    <property type="project" value="InterPro"/>
</dbReference>
<dbReference type="InterPro" id="IPR019559">
    <property type="entry name" value="Cullin_neddylation_domain"/>
</dbReference>
<feature type="non-terminal residue" evidence="3">
    <location>
        <position position="1"/>
    </location>
</feature>
<proteinExistence type="inferred from homology"/>
<gene>
    <name evidence="3" type="ORF">XAT740_LOCUS61707</name>
</gene>
<protein>
    <recommendedName>
        <fullName evidence="2">Cullin family profile domain-containing protein</fullName>
    </recommendedName>
</protein>
<dbReference type="InterPro" id="IPR016158">
    <property type="entry name" value="Cullin_homology"/>
</dbReference>
<dbReference type="Proteomes" id="UP000663828">
    <property type="component" value="Unassembled WGS sequence"/>
</dbReference>
<dbReference type="InterPro" id="IPR059120">
    <property type="entry name" value="Cullin-like_AB"/>
</dbReference>
<evidence type="ECO:0000259" key="2">
    <source>
        <dbReference type="PROSITE" id="PS50069"/>
    </source>
</evidence>
<dbReference type="InterPro" id="IPR036317">
    <property type="entry name" value="Cullin_homology_sf"/>
</dbReference>
<keyword evidence="4" id="KW-1185">Reference proteome</keyword>
<dbReference type="InterPro" id="IPR036390">
    <property type="entry name" value="WH_DNA-bd_sf"/>
</dbReference>
<dbReference type="EMBL" id="CAJNOR010016506">
    <property type="protein sequence ID" value="CAF1685214.1"/>
    <property type="molecule type" value="Genomic_DNA"/>
</dbReference>
<dbReference type="PANTHER" id="PTHR11932">
    <property type="entry name" value="CULLIN"/>
    <property type="match status" value="1"/>
</dbReference>
<dbReference type="Pfam" id="PF10557">
    <property type="entry name" value="Cullin_Nedd8"/>
    <property type="match status" value="1"/>
</dbReference>
<dbReference type="Gene3D" id="3.30.230.130">
    <property type="entry name" value="Cullin, Chain C, Domain 2"/>
    <property type="match status" value="1"/>
</dbReference>
<dbReference type="PROSITE" id="PS50069">
    <property type="entry name" value="CULLIN_2"/>
    <property type="match status" value="1"/>
</dbReference>
<dbReference type="SUPFAM" id="SSF46785">
    <property type="entry name" value="Winged helix' DNA-binding domain"/>
    <property type="match status" value="1"/>
</dbReference>
<dbReference type="InterPro" id="IPR036388">
    <property type="entry name" value="WH-like_DNA-bd_sf"/>
</dbReference>
<evidence type="ECO:0000313" key="3">
    <source>
        <dbReference type="EMBL" id="CAF1685214.1"/>
    </source>
</evidence>
<dbReference type="Gene3D" id="1.10.10.10">
    <property type="entry name" value="Winged helix-like DNA-binding domain superfamily/Winged helix DNA-binding domain"/>
    <property type="match status" value="1"/>
</dbReference>
<sequence>FNGRQLIFFPQFGSAHLRLEINGEKILLQVSTYQMMILILFNKKQSWTFEEIHHETDIDEDDMKKALFPLYYQKNILLKDSNKKNIESTDRFSVNESFSSNHRFVKIHSLKVKFANKIQCKDIQKKINDHHEWQIRAAIVRIMKSFQIMTHQQLITRITEEFESRFIPSLIIIKREIEQLIETDYIERSQDDLQKYIYKT</sequence>
<accession>A0A816HAR8</accession>
<dbReference type="AlphaFoldDB" id="A0A816HAR8"/>
<evidence type="ECO:0000313" key="4">
    <source>
        <dbReference type="Proteomes" id="UP000663828"/>
    </source>
</evidence>